<feature type="non-terminal residue" evidence="2">
    <location>
        <position position="26"/>
    </location>
</feature>
<dbReference type="AlphaFoldDB" id="A0A5N6BGX5"/>
<keyword evidence="3" id="KW-1185">Reference proteome</keyword>
<dbReference type="InterPro" id="IPR000847">
    <property type="entry name" value="LysR_HTH_N"/>
</dbReference>
<dbReference type="InterPro" id="IPR036388">
    <property type="entry name" value="WH-like_DNA-bd_sf"/>
</dbReference>
<feature type="domain" description="HTH lysR-type" evidence="1">
    <location>
        <begin position="1"/>
        <end position="26"/>
    </location>
</feature>
<evidence type="ECO:0000259" key="1">
    <source>
        <dbReference type="PROSITE" id="PS50931"/>
    </source>
</evidence>
<dbReference type="Proteomes" id="UP000313066">
    <property type="component" value="Unassembled WGS sequence"/>
</dbReference>
<dbReference type="GO" id="GO:0003700">
    <property type="term" value="F:DNA-binding transcription factor activity"/>
    <property type="evidence" value="ECO:0007669"/>
    <property type="project" value="InterPro"/>
</dbReference>
<evidence type="ECO:0000313" key="3">
    <source>
        <dbReference type="Proteomes" id="UP000313066"/>
    </source>
</evidence>
<gene>
    <name evidence="2" type="ORF">FH610_034045</name>
</gene>
<dbReference type="Pfam" id="PF00126">
    <property type="entry name" value="HTH_1"/>
    <property type="match status" value="1"/>
</dbReference>
<dbReference type="PROSITE" id="PS50931">
    <property type="entry name" value="HTH_LYSR"/>
    <property type="match status" value="1"/>
</dbReference>
<accession>A0A5N6BGX5</accession>
<protein>
    <submittedName>
        <fullName evidence="2">LysR family transcriptional regulator</fullName>
    </submittedName>
</protein>
<reference evidence="2 3" key="1">
    <citation type="submission" date="2019-10" db="EMBL/GenBank/DDBJ databases">
        <title>Nonomuraea sp. nov., isolated from Phyllanthus amarus.</title>
        <authorList>
            <person name="Klykleung N."/>
            <person name="Tanasupawat S."/>
        </authorList>
    </citation>
    <scope>NUCLEOTIDE SEQUENCE [LARGE SCALE GENOMIC DNA]</scope>
    <source>
        <strain evidence="2 3">CR1-09</strain>
    </source>
</reference>
<evidence type="ECO:0000313" key="2">
    <source>
        <dbReference type="EMBL" id="KAB8180321.1"/>
    </source>
</evidence>
<sequence>MQLQQLAYFMAVAEARHFTQAAERMR</sequence>
<proteinExistence type="predicted"/>
<dbReference type="EMBL" id="VDMA02000023">
    <property type="protein sequence ID" value="KAB8180321.1"/>
    <property type="molecule type" value="Genomic_DNA"/>
</dbReference>
<name>A0A5N6BGX5_9ACTN</name>
<organism evidence="2 3">
    <name type="scientific">Microbispora catharanthi</name>
    <dbReference type="NCBI Taxonomy" id="1712871"/>
    <lineage>
        <taxon>Bacteria</taxon>
        <taxon>Bacillati</taxon>
        <taxon>Actinomycetota</taxon>
        <taxon>Actinomycetes</taxon>
        <taxon>Streptosporangiales</taxon>
        <taxon>Streptosporangiaceae</taxon>
        <taxon>Microbispora</taxon>
    </lineage>
</organism>
<dbReference type="Gene3D" id="1.10.10.10">
    <property type="entry name" value="Winged helix-like DNA-binding domain superfamily/Winged helix DNA-binding domain"/>
    <property type="match status" value="1"/>
</dbReference>
<comment type="caution">
    <text evidence="2">The sequence shown here is derived from an EMBL/GenBank/DDBJ whole genome shotgun (WGS) entry which is preliminary data.</text>
</comment>